<dbReference type="AlphaFoldDB" id="A0A1M5I3P3"/>
<sequence length="311" mass="33631">MKKSKGLALIGLWLLLVSPLASHAISGVYAGGPVYQKRDYAIDELKSSGFTHVIVWTIHIEADGSLGFNAEFPLVKDGTYIGDQSYPHFRKDIASLKTGDTSIVRVEFGLSGWGSGTYDNVRDLLACEEKHCGTGKESILYRNFRALREAFPAVDALNNDDEGTYDVGSAVPFHVMLSDVGFKTAIVPYKNKDFWQSFVEGVNSARGGAVDLSYLQVYDGGSANNPCNWDLGLPLVAGLWSREVSPAQLQSRLQNWTESCAIEGGFMWLYDEFNNSPGVVSYADAINAVFGGANPLGKSSRGSAGGSFKSP</sequence>
<evidence type="ECO:0000256" key="1">
    <source>
        <dbReference type="SAM" id="SignalP"/>
    </source>
</evidence>
<organism evidence="2 3">
    <name type="scientific">Microbulbifer donghaiensis</name>
    <dbReference type="NCBI Taxonomy" id="494016"/>
    <lineage>
        <taxon>Bacteria</taxon>
        <taxon>Pseudomonadati</taxon>
        <taxon>Pseudomonadota</taxon>
        <taxon>Gammaproteobacteria</taxon>
        <taxon>Cellvibrionales</taxon>
        <taxon>Microbulbiferaceae</taxon>
        <taxon>Microbulbifer</taxon>
    </lineage>
</organism>
<dbReference type="STRING" id="494016.SAMN04487965_3565"/>
<keyword evidence="1" id="KW-0732">Signal</keyword>
<gene>
    <name evidence="2" type="ORF">SAMN04487965_3565</name>
</gene>
<evidence type="ECO:0000313" key="3">
    <source>
        <dbReference type="Proteomes" id="UP000184170"/>
    </source>
</evidence>
<dbReference type="EMBL" id="FQVA01000009">
    <property type="protein sequence ID" value="SHG22935.1"/>
    <property type="molecule type" value="Genomic_DNA"/>
</dbReference>
<feature type="chain" id="PRO_5012477313" evidence="1">
    <location>
        <begin position="25"/>
        <end position="311"/>
    </location>
</feature>
<dbReference type="Proteomes" id="UP000184170">
    <property type="component" value="Unassembled WGS sequence"/>
</dbReference>
<name>A0A1M5I3P3_9GAMM</name>
<accession>A0A1M5I3P3</accession>
<proteinExistence type="predicted"/>
<feature type="signal peptide" evidence="1">
    <location>
        <begin position="1"/>
        <end position="24"/>
    </location>
</feature>
<evidence type="ECO:0000313" key="2">
    <source>
        <dbReference type="EMBL" id="SHG22935.1"/>
    </source>
</evidence>
<reference evidence="3" key="1">
    <citation type="submission" date="2016-11" db="EMBL/GenBank/DDBJ databases">
        <authorList>
            <person name="Varghese N."/>
            <person name="Submissions S."/>
        </authorList>
    </citation>
    <scope>NUCLEOTIDE SEQUENCE [LARGE SCALE GENOMIC DNA]</scope>
    <source>
        <strain evidence="3">CGMCC 1.7063</strain>
    </source>
</reference>
<keyword evidence="3" id="KW-1185">Reference proteome</keyword>
<protein>
    <submittedName>
        <fullName evidence="2">Uncharacterized protein</fullName>
    </submittedName>
</protein>